<proteinExistence type="predicted"/>
<evidence type="ECO:0000256" key="1">
    <source>
        <dbReference type="SAM" id="Phobius"/>
    </source>
</evidence>
<reference evidence="2 3" key="1">
    <citation type="journal article" date="1999" name="Proc. Jpn. Acad.">
        <title>Determination of the complete genomic DNA sequence of Thermoplasma volvanium GSS1.</title>
        <authorList>
            <person name="Kawashima T."/>
            <person name="Yamamoto Y."/>
            <person name="Aramaki H."/>
            <person name="Nunoshiba T."/>
            <person name="Kawamoto T."/>
            <person name="Watanabe K."/>
            <person name="Yamazaki M."/>
            <person name="Kanehori K."/>
            <person name="Amano N."/>
            <person name="Ohya Y."/>
            <person name="Makino K."/>
            <person name="Suzuki M."/>
        </authorList>
    </citation>
    <scope>NUCLEOTIDE SEQUENCE [LARGE SCALE GENOMIC DNA]</scope>
    <source>
        <strain evidence="3">ATCC 51530 / DSM 4299 / JCM 9571 / NBRC 15438 / GSS1</strain>
    </source>
</reference>
<dbReference type="AlphaFoldDB" id="Q97AT1"/>
<accession>Q97AT1</accession>
<keyword evidence="1" id="KW-0472">Membrane</keyword>
<dbReference type="HOGENOM" id="CLU_864957_0_0_2"/>
<keyword evidence="1" id="KW-0812">Transmembrane</keyword>
<feature type="transmembrane region" description="Helical" evidence="1">
    <location>
        <begin position="71"/>
        <end position="92"/>
    </location>
</feature>
<dbReference type="Proteomes" id="UP000001017">
    <property type="component" value="Chromosome"/>
</dbReference>
<dbReference type="EMBL" id="BA000011">
    <property type="protein sequence ID" value="BAB59870.1"/>
    <property type="molecule type" value="Genomic_DNA"/>
</dbReference>
<name>Q97AT1_THEVO</name>
<feature type="transmembrane region" description="Helical" evidence="1">
    <location>
        <begin position="191"/>
        <end position="210"/>
    </location>
</feature>
<keyword evidence="3" id="KW-1185">Reference proteome</keyword>
<organism evidence="2 3">
    <name type="scientific">Thermoplasma volcanium (strain ATCC 51530 / DSM 4299 / JCM 9571 / NBRC 15438 / GSS1)</name>
    <dbReference type="NCBI Taxonomy" id="273116"/>
    <lineage>
        <taxon>Archaea</taxon>
        <taxon>Methanobacteriati</taxon>
        <taxon>Thermoplasmatota</taxon>
        <taxon>Thermoplasmata</taxon>
        <taxon>Thermoplasmatales</taxon>
        <taxon>Thermoplasmataceae</taxon>
        <taxon>Thermoplasma</taxon>
    </lineage>
</organism>
<dbReference type="GeneID" id="24779925"/>
<dbReference type="KEGG" id="tvo:TVG0735005"/>
<keyword evidence="1" id="KW-1133">Transmembrane helix</keyword>
<protein>
    <submittedName>
        <fullName evidence="2">TVG0735005 protein</fullName>
    </submittedName>
</protein>
<feature type="transmembrane region" description="Helical" evidence="1">
    <location>
        <begin position="38"/>
        <end position="65"/>
    </location>
</feature>
<evidence type="ECO:0000313" key="2">
    <source>
        <dbReference type="EMBL" id="BAB59870.1"/>
    </source>
</evidence>
<reference evidence="2 3" key="2">
    <citation type="journal article" date="2000" name="Proc. Natl. Acad. Sci. U.S.A.">
        <title>Archaeal adaptation to higher temperatures revealed by genomic sequence of Thermoplasma volcanium.</title>
        <authorList>
            <person name="Kawashima T."/>
            <person name="Amano N."/>
            <person name="Koike H."/>
            <person name="Makino S."/>
            <person name="Higuchi S."/>
            <person name="Kawashima-Ohya Y."/>
            <person name="Watanabe K."/>
            <person name="Yamazaki M."/>
            <person name="Kanehori K."/>
            <person name="Kawamoto T."/>
            <person name="Nunoshiba T."/>
            <person name="Yamamoto Y."/>
            <person name="Aramaki H."/>
            <person name="Makino K."/>
            <person name="Suzuki M."/>
        </authorList>
    </citation>
    <scope>NUCLEOTIDE SEQUENCE [LARGE SCALE GENOMIC DNA]</scope>
    <source>
        <strain evidence="3">ATCC 51530 / DSM 4299 / JCM 9571 / NBRC 15438 / GSS1</strain>
    </source>
</reference>
<dbReference type="PaxDb" id="273116-14324944"/>
<sequence length="323" mass="38638">MSENQYITKKEIIEELLYKDRNFFLNNNPEFNIFKYTAFFAVVTFTFQPIIVMVNIFSAFSYLIYIQLLEFQLSFYFIIALIMLYIGLTRAIRTSYYNRKGVYLRLYKCRICDFTSFSEFYSNLHIVSHPDHTLKYNQILIKYAKEPKKTWFTRLSTISKRKRLEKNYDRDFIILSKTDQRNENEIKGGKWLQVRSVGIILSIIILQAYIYYSYSLFRSPEIIIGTLIIFGIFYIICFYIFIQLNTQDVENAHIFKLELEYKQEQENPYIVFHHAKIDLSYWKSINKKLKLKPIEVQDGELFIVDKIVINNCGEIIDAIPEES</sequence>
<feature type="transmembrane region" description="Helical" evidence="1">
    <location>
        <begin position="222"/>
        <end position="242"/>
    </location>
</feature>
<dbReference type="RefSeq" id="WP_048053976.1">
    <property type="nucleotide sequence ID" value="NC_002689.2"/>
</dbReference>
<gene>
    <name evidence="2" type="ORF">TVG0735005</name>
</gene>
<evidence type="ECO:0000313" key="3">
    <source>
        <dbReference type="Proteomes" id="UP000001017"/>
    </source>
</evidence>